<protein>
    <recommendedName>
        <fullName evidence="4">4Fe-4S ferredoxin-type domain-containing protein</fullName>
    </recommendedName>
</protein>
<dbReference type="SUPFAM" id="SSF51430">
    <property type="entry name" value="NAD(P)-linked oxidoreductase"/>
    <property type="match status" value="1"/>
</dbReference>
<evidence type="ECO:0000313" key="5">
    <source>
        <dbReference type="EMBL" id="SDB05472.1"/>
    </source>
</evidence>
<dbReference type="InterPro" id="IPR017896">
    <property type="entry name" value="4Fe4S_Fe-S-bd"/>
</dbReference>
<dbReference type="PROSITE" id="PS51379">
    <property type="entry name" value="4FE4S_FER_2"/>
    <property type="match status" value="1"/>
</dbReference>
<gene>
    <name evidence="5" type="ORF">SAMN02910417_00358</name>
</gene>
<dbReference type="RefSeq" id="WP_090171625.1">
    <property type="nucleotide sequence ID" value="NZ_FMXR01000005.1"/>
</dbReference>
<proteinExistence type="predicted"/>
<feature type="domain" description="4Fe-4S ferredoxin-type" evidence="4">
    <location>
        <begin position="334"/>
        <end position="362"/>
    </location>
</feature>
<dbReference type="SUPFAM" id="SSF46548">
    <property type="entry name" value="alpha-helical ferredoxin"/>
    <property type="match status" value="1"/>
</dbReference>
<dbReference type="PANTHER" id="PTHR43312:SF2">
    <property type="entry name" value="OXIDOREDUCTASE"/>
    <property type="match status" value="1"/>
</dbReference>
<dbReference type="EMBL" id="FMXR01000005">
    <property type="protein sequence ID" value="SDB05472.1"/>
    <property type="molecule type" value="Genomic_DNA"/>
</dbReference>
<dbReference type="PANTHER" id="PTHR43312">
    <property type="entry name" value="D-THREO-ALDOSE 1-DEHYDROGENASE"/>
    <property type="match status" value="1"/>
</dbReference>
<dbReference type="InterPro" id="IPR020471">
    <property type="entry name" value="AKR"/>
</dbReference>
<dbReference type="GO" id="GO:0016491">
    <property type="term" value="F:oxidoreductase activity"/>
    <property type="evidence" value="ECO:0007669"/>
    <property type="project" value="InterPro"/>
</dbReference>
<evidence type="ECO:0000259" key="4">
    <source>
        <dbReference type="PROSITE" id="PS51379"/>
    </source>
</evidence>
<dbReference type="PROSITE" id="PS00198">
    <property type="entry name" value="4FE4S_FER_1"/>
    <property type="match status" value="1"/>
</dbReference>
<dbReference type="OrthoDB" id="9773828at2"/>
<dbReference type="InterPro" id="IPR023210">
    <property type="entry name" value="NADP_OxRdtase_dom"/>
</dbReference>
<keyword evidence="2" id="KW-0408">Iron</keyword>
<keyword evidence="1" id="KW-0479">Metal-binding</keyword>
<dbReference type="STRING" id="1732.SAMN02910417_00358"/>
<dbReference type="CDD" id="cd19096">
    <property type="entry name" value="AKR_Fe-S_oxidoreductase"/>
    <property type="match status" value="1"/>
</dbReference>
<name>A0A1G6AAP2_EUBOX</name>
<dbReference type="Proteomes" id="UP000199228">
    <property type="component" value="Unassembled WGS sequence"/>
</dbReference>
<dbReference type="GO" id="GO:0046872">
    <property type="term" value="F:metal ion binding"/>
    <property type="evidence" value="ECO:0007669"/>
    <property type="project" value="UniProtKB-KW"/>
</dbReference>
<dbReference type="Gene3D" id="3.20.20.100">
    <property type="entry name" value="NADP-dependent oxidoreductase domain"/>
    <property type="match status" value="1"/>
</dbReference>
<evidence type="ECO:0000256" key="2">
    <source>
        <dbReference type="ARBA" id="ARBA00023004"/>
    </source>
</evidence>
<reference evidence="5" key="1">
    <citation type="submission" date="2016-10" db="EMBL/GenBank/DDBJ databases">
        <authorList>
            <person name="de Groot N.N."/>
        </authorList>
    </citation>
    <scope>NUCLEOTIDE SEQUENCE [LARGE SCALE GENOMIC DNA]</scope>
    <source>
        <strain evidence="5">DSM 3217</strain>
    </source>
</reference>
<dbReference type="GO" id="GO:0051536">
    <property type="term" value="F:iron-sulfur cluster binding"/>
    <property type="evidence" value="ECO:0007669"/>
    <property type="project" value="UniProtKB-KW"/>
</dbReference>
<evidence type="ECO:0000256" key="1">
    <source>
        <dbReference type="ARBA" id="ARBA00022723"/>
    </source>
</evidence>
<sequence length="388" mass="44906">MQYRVNPKNGDRLSQLGLGCMRFPKSEEETRKMIVQAVKDGVNYFDTAYIYSGSEETLGKIVKEEGLRDKIFIATKLPPYLVKKPEDLDKIFHTQLERLQTDYIDYYFMHMLTDELTWERLKGLGICEWIAQKKESGQIRNIGFSYHGGKEEFIKIIDAYDWEFCMIQYNYFDEHKQAGRSGLEYAHAKGLPVMIMEPLRGGKLVTKLPQKVYETFREADANRSPAEWALRWVWNHKEVTVVLSGMNSMQMLEENVYTASQAKAGQMSKEELALFRKVSDILDRSIKVACTACGYCMPCPRGVDIPTCFAVYNDMSVEGKWASVKNYLMQTSIKKEPHNASLCVDCGKCEQHCPQNIEIRKELKNVKRALEGIYYKPARVLIKKFFKF</sequence>
<dbReference type="Pfam" id="PF00248">
    <property type="entry name" value="Aldo_ket_red"/>
    <property type="match status" value="1"/>
</dbReference>
<accession>A0A1G6AAP2</accession>
<dbReference type="InterPro" id="IPR017900">
    <property type="entry name" value="4Fe4S_Fe_S_CS"/>
</dbReference>
<dbReference type="AlphaFoldDB" id="A0A1G6AAP2"/>
<keyword evidence="6" id="KW-1185">Reference proteome</keyword>
<evidence type="ECO:0000313" key="6">
    <source>
        <dbReference type="Proteomes" id="UP000199228"/>
    </source>
</evidence>
<dbReference type="Pfam" id="PF13187">
    <property type="entry name" value="Fer4_9"/>
    <property type="match status" value="1"/>
</dbReference>
<dbReference type="InterPro" id="IPR036812">
    <property type="entry name" value="NAD(P)_OxRdtase_dom_sf"/>
</dbReference>
<dbReference type="InterPro" id="IPR053135">
    <property type="entry name" value="AKR2_Oxidoreductase"/>
</dbReference>
<keyword evidence="3" id="KW-0411">Iron-sulfur</keyword>
<dbReference type="PRINTS" id="PR00069">
    <property type="entry name" value="ALDKETRDTASE"/>
</dbReference>
<organism evidence="5 6">
    <name type="scientific">Eubacterium oxidoreducens</name>
    <dbReference type="NCBI Taxonomy" id="1732"/>
    <lineage>
        <taxon>Bacteria</taxon>
        <taxon>Bacillati</taxon>
        <taxon>Bacillota</taxon>
        <taxon>Clostridia</taxon>
        <taxon>Eubacteriales</taxon>
        <taxon>Eubacteriaceae</taxon>
        <taxon>Eubacterium</taxon>
    </lineage>
</organism>
<evidence type="ECO:0000256" key="3">
    <source>
        <dbReference type="ARBA" id="ARBA00023014"/>
    </source>
</evidence>